<keyword evidence="4" id="KW-1185">Reference proteome</keyword>
<dbReference type="InterPro" id="IPR021765">
    <property type="entry name" value="UstYa-like"/>
</dbReference>
<evidence type="ECO:0000256" key="2">
    <source>
        <dbReference type="ARBA" id="ARBA00035112"/>
    </source>
</evidence>
<dbReference type="GO" id="GO:0043386">
    <property type="term" value="P:mycotoxin biosynthetic process"/>
    <property type="evidence" value="ECO:0007669"/>
    <property type="project" value="InterPro"/>
</dbReference>
<dbReference type="AlphaFoldDB" id="A0A6V8HDP9"/>
<evidence type="ECO:0000256" key="1">
    <source>
        <dbReference type="ARBA" id="ARBA00004685"/>
    </source>
</evidence>
<dbReference type="PANTHER" id="PTHR33365">
    <property type="entry name" value="YALI0B05434P"/>
    <property type="match status" value="1"/>
</dbReference>
<dbReference type="EMBL" id="DF933829">
    <property type="protein sequence ID" value="GAM38565.1"/>
    <property type="molecule type" value="Genomic_DNA"/>
</dbReference>
<evidence type="ECO:0000313" key="3">
    <source>
        <dbReference type="EMBL" id="GAM38565.1"/>
    </source>
</evidence>
<comment type="caution">
    <text evidence="3">The sequence shown here is derived from an EMBL/GenBank/DDBJ whole genome shotgun (WGS) entry which is preliminary data.</text>
</comment>
<protein>
    <submittedName>
        <fullName evidence="3">Uncharacterized protein</fullName>
    </submittedName>
</protein>
<dbReference type="Proteomes" id="UP000053095">
    <property type="component" value="Unassembled WGS sequence"/>
</dbReference>
<comment type="pathway">
    <text evidence="1">Mycotoxin biosynthesis.</text>
</comment>
<dbReference type="PANTHER" id="PTHR33365:SF4">
    <property type="entry name" value="CYCLOCHLOROTINE BIOSYNTHESIS PROTEIN O"/>
    <property type="match status" value="1"/>
</dbReference>
<sequence length="129" mass="14874">MPGELGGGVTAFFDGFHQMHCLNLVRQYTYRDQYVYSSQPAFDKSPEKLLSHIEHCIEMLRIDLMCFADDTPYLIKVEESGHESVEATTKHRCRNFEALIDWAKAYVVEPYNATAELIKHKDEHYDLGG</sequence>
<dbReference type="Pfam" id="PF11807">
    <property type="entry name" value="UstYa"/>
    <property type="match status" value="1"/>
</dbReference>
<reference evidence="4" key="1">
    <citation type="journal article" date="2015" name="Genome Announc.">
        <title>Draft genome sequence of Talaromyces cellulolyticus strain Y-94, a source of lignocellulosic biomass-degrading enzymes.</title>
        <authorList>
            <person name="Fujii T."/>
            <person name="Koike H."/>
            <person name="Sawayama S."/>
            <person name="Yano S."/>
            <person name="Inoue H."/>
        </authorList>
    </citation>
    <scope>NUCLEOTIDE SEQUENCE [LARGE SCALE GENOMIC DNA]</scope>
    <source>
        <strain evidence="4">Y-94</strain>
    </source>
</reference>
<comment type="similarity">
    <text evidence="2">Belongs to the ustYa family.</text>
</comment>
<proteinExistence type="inferred from homology"/>
<name>A0A6V8HDP9_TALPI</name>
<evidence type="ECO:0000313" key="4">
    <source>
        <dbReference type="Proteomes" id="UP000053095"/>
    </source>
</evidence>
<organism evidence="3 4">
    <name type="scientific">Talaromyces pinophilus</name>
    <name type="common">Penicillium pinophilum</name>
    <dbReference type="NCBI Taxonomy" id="128442"/>
    <lineage>
        <taxon>Eukaryota</taxon>
        <taxon>Fungi</taxon>
        <taxon>Dikarya</taxon>
        <taxon>Ascomycota</taxon>
        <taxon>Pezizomycotina</taxon>
        <taxon>Eurotiomycetes</taxon>
        <taxon>Eurotiomycetidae</taxon>
        <taxon>Eurotiales</taxon>
        <taxon>Trichocomaceae</taxon>
        <taxon>Talaromyces</taxon>
        <taxon>Talaromyces sect. Talaromyces</taxon>
    </lineage>
</organism>
<gene>
    <name evidence="3" type="ORF">TCE0_033f09385</name>
</gene>
<accession>A0A6V8HDP9</accession>